<dbReference type="AlphaFoldDB" id="A0A3S5AJA8"/>
<feature type="transmembrane region" description="Helical" evidence="6">
    <location>
        <begin position="95"/>
        <end position="113"/>
    </location>
</feature>
<evidence type="ECO:0000259" key="7">
    <source>
        <dbReference type="PROSITE" id="PS50855"/>
    </source>
</evidence>
<evidence type="ECO:0000256" key="5">
    <source>
        <dbReference type="RuleBase" id="RU000369"/>
    </source>
</evidence>
<keyword evidence="5" id="KW-0999">Mitochondrion inner membrane</keyword>
<dbReference type="InterPro" id="IPR023616">
    <property type="entry name" value="Cyt_c_oxase-like_su1_dom"/>
</dbReference>
<comment type="similarity">
    <text evidence="3 5">Belongs to the heme-copper respiratory oxidase family.</text>
</comment>
<keyword evidence="5" id="KW-0496">Mitochondrion</keyword>
<keyword evidence="5" id="KW-0679">Respiratory chain</keyword>
<protein>
    <recommendedName>
        <fullName evidence="4 5">Cytochrome c oxidase subunit 1</fullName>
        <ecNumber evidence="5">7.1.1.9</ecNumber>
    </recommendedName>
</protein>
<comment type="subcellular location">
    <subcellularLocation>
        <location evidence="5">Mitochondrion inner membrane</location>
        <topology evidence="5">Multi-pass membrane protein</topology>
    </subcellularLocation>
</comment>
<comment type="function">
    <text evidence="5">Component of the cytochrome c oxidase, the last enzyme in the mitochondrial electron transport chain which drives oxidative phosphorylation. The respiratory chain contains 3 multisubunit complexes succinate dehydrogenase (complex II, CII), ubiquinol-cytochrome c oxidoreductase (cytochrome b-c1 complex, complex III, CIII) and cytochrome c oxidase (complex IV, CIV), that cooperate to transfer electrons derived from NADH and succinate to molecular oxygen, creating an electrochemical gradient over the inner membrane that drives transmembrane transport and the ATP synthase. Cytochrome c oxidase is the component of the respiratory chain that catalyzes the reduction of oxygen to water. Electrons originating from reduced cytochrome c in the intermembrane space (IMS) are transferred via the dinuclear copper A center (CU(A)) of subunit 2 and heme A of subunit 1 to the active site in subunit 1, a binuclear center (BNC) formed by heme A3 and copper B (CU(B)). The BNC reduces molecular oxygen to 2 water molecules using 4 electrons from cytochrome c in the IMS and 4 protons from the mitochondrial matrix.</text>
</comment>
<evidence type="ECO:0000256" key="3">
    <source>
        <dbReference type="ARBA" id="ARBA00009578"/>
    </source>
</evidence>
<dbReference type="EC" id="7.1.1.9" evidence="5"/>
<keyword evidence="9" id="KW-1185">Reference proteome</keyword>
<keyword evidence="6" id="KW-1133">Transmembrane helix</keyword>
<comment type="caution">
    <text evidence="8">The sequence shown here is derived from an EMBL/GenBank/DDBJ whole genome shotgun (WGS) entry which is preliminary data.</text>
</comment>
<evidence type="ECO:0000256" key="1">
    <source>
        <dbReference type="ARBA" id="ARBA00001971"/>
    </source>
</evidence>
<dbReference type="GO" id="GO:0046872">
    <property type="term" value="F:metal ion binding"/>
    <property type="evidence" value="ECO:0007669"/>
    <property type="project" value="UniProtKB-KW"/>
</dbReference>
<dbReference type="PRINTS" id="PR01165">
    <property type="entry name" value="CYCOXIDASEI"/>
</dbReference>
<feature type="transmembrane region" description="Helical" evidence="6">
    <location>
        <begin position="69"/>
        <end position="88"/>
    </location>
</feature>
<dbReference type="OrthoDB" id="7490198at2759"/>
<organism evidence="8 9">
    <name type="scientific">Protopolystoma xenopodis</name>
    <dbReference type="NCBI Taxonomy" id="117903"/>
    <lineage>
        <taxon>Eukaryota</taxon>
        <taxon>Metazoa</taxon>
        <taxon>Spiralia</taxon>
        <taxon>Lophotrochozoa</taxon>
        <taxon>Platyhelminthes</taxon>
        <taxon>Monogenea</taxon>
        <taxon>Polyopisthocotylea</taxon>
        <taxon>Polystomatidea</taxon>
        <taxon>Polystomatidae</taxon>
        <taxon>Protopolystoma</taxon>
    </lineage>
</organism>
<name>A0A3S5AJA8_9PLAT</name>
<dbReference type="Pfam" id="PF00115">
    <property type="entry name" value="COX1"/>
    <property type="match status" value="1"/>
</dbReference>
<gene>
    <name evidence="8" type="ORF">PXEA_LOCUS18639</name>
</gene>
<evidence type="ECO:0000256" key="4">
    <source>
        <dbReference type="ARBA" id="ARBA00015947"/>
    </source>
</evidence>
<keyword evidence="5" id="KW-0186">Copper</keyword>
<dbReference type="GO" id="GO:0004129">
    <property type="term" value="F:cytochrome-c oxidase activity"/>
    <property type="evidence" value="ECO:0007669"/>
    <property type="project" value="UniProtKB-EC"/>
</dbReference>
<dbReference type="GO" id="GO:0015990">
    <property type="term" value="P:electron transport coupled proton transport"/>
    <property type="evidence" value="ECO:0007669"/>
    <property type="project" value="TreeGrafter"/>
</dbReference>
<dbReference type="EMBL" id="CAAALY010072261">
    <property type="protein sequence ID" value="VEL25199.1"/>
    <property type="molecule type" value="Genomic_DNA"/>
</dbReference>
<dbReference type="UniPathway" id="UPA00705"/>
<keyword evidence="5" id="KW-0479">Metal-binding</keyword>
<comment type="pathway">
    <text evidence="2 5">Energy metabolism; oxidative phosphorylation.</text>
</comment>
<evidence type="ECO:0000313" key="9">
    <source>
        <dbReference type="Proteomes" id="UP000784294"/>
    </source>
</evidence>
<feature type="transmembrane region" description="Helical" evidence="6">
    <location>
        <begin position="133"/>
        <end position="157"/>
    </location>
</feature>
<keyword evidence="5" id="KW-0249">Electron transport</keyword>
<keyword evidence="5 6" id="KW-0472">Membrane</keyword>
<comment type="cofactor">
    <cofactor evidence="1">
        <name>heme</name>
        <dbReference type="ChEBI" id="CHEBI:30413"/>
    </cofactor>
</comment>
<dbReference type="GO" id="GO:0020037">
    <property type="term" value="F:heme binding"/>
    <property type="evidence" value="ECO:0007669"/>
    <property type="project" value="InterPro"/>
</dbReference>
<feature type="transmembrane region" description="Helical" evidence="6">
    <location>
        <begin position="33"/>
        <end position="57"/>
    </location>
</feature>
<evidence type="ECO:0000256" key="2">
    <source>
        <dbReference type="ARBA" id="ARBA00004673"/>
    </source>
</evidence>
<keyword evidence="5" id="KW-0349">Heme</keyword>
<comment type="catalytic activity">
    <reaction evidence="5">
        <text>4 Fe(II)-[cytochrome c] + O2 + 8 H(+)(in) = 4 Fe(III)-[cytochrome c] + 2 H2O + 4 H(+)(out)</text>
        <dbReference type="Rhea" id="RHEA:11436"/>
        <dbReference type="Rhea" id="RHEA-COMP:10350"/>
        <dbReference type="Rhea" id="RHEA-COMP:14399"/>
        <dbReference type="ChEBI" id="CHEBI:15377"/>
        <dbReference type="ChEBI" id="CHEBI:15378"/>
        <dbReference type="ChEBI" id="CHEBI:15379"/>
        <dbReference type="ChEBI" id="CHEBI:29033"/>
        <dbReference type="ChEBI" id="CHEBI:29034"/>
        <dbReference type="EC" id="7.1.1.9"/>
    </reaction>
</comment>
<dbReference type="GO" id="GO:0005743">
    <property type="term" value="C:mitochondrial inner membrane"/>
    <property type="evidence" value="ECO:0007669"/>
    <property type="project" value="UniProtKB-SubCell"/>
</dbReference>
<feature type="domain" description="Cytochrome oxidase subunit I profile" evidence="7">
    <location>
        <begin position="1"/>
        <end position="96"/>
    </location>
</feature>
<dbReference type="PROSITE" id="PS50855">
    <property type="entry name" value="COX1"/>
    <property type="match status" value="1"/>
</dbReference>
<dbReference type="PANTHER" id="PTHR10422">
    <property type="entry name" value="CYTOCHROME C OXIDASE SUBUNIT 1"/>
    <property type="match status" value="1"/>
</dbReference>
<dbReference type="Proteomes" id="UP000784294">
    <property type="component" value="Unassembled WGS sequence"/>
</dbReference>
<evidence type="ECO:0000256" key="6">
    <source>
        <dbReference type="SAM" id="Phobius"/>
    </source>
</evidence>
<dbReference type="InterPro" id="IPR000883">
    <property type="entry name" value="Cyt_C_Oxase_1"/>
</dbReference>
<accession>A0A3S5AJA8</accession>
<dbReference type="InterPro" id="IPR036927">
    <property type="entry name" value="Cyt_c_oxase-like_su1_sf"/>
</dbReference>
<keyword evidence="5 6" id="KW-0812">Transmembrane</keyword>
<evidence type="ECO:0000313" key="8">
    <source>
        <dbReference type="EMBL" id="VEL25199.1"/>
    </source>
</evidence>
<reference evidence="8" key="1">
    <citation type="submission" date="2018-11" db="EMBL/GenBank/DDBJ databases">
        <authorList>
            <consortium name="Pathogen Informatics"/>
        </authorList>
    </citation>
    <scope>NUCLEOTIDE SEQUENCE</scope>
</reference>
<dbReference type="Gene3D" id="1.20.210.10">
    <property type="entry name" value="Cytochrome c oxidase-like, subunit I domain"/>
    <property type="match status" value="2"/>
</dbReference>
<keyword evidence="5" id="KW-0408">Iron</keyword>
<keyword evidence="5" id="KW-0813">Transport</keyword>
<proteinExistence type="inferred from homology"/>
<dbReference type="GO" id="GO:0006123">
    <property type="term" value="P:mitochondrial electron transport, cytochrome c to oxygen"/>
    <property type="evidence" value="ECO:0007669"/>
    <property type="project" value="TreeGrafter"/>
</dbReference>
<sequence>MIGHICTELRKCESPVGYLAHHMFTVGMDVKRISFFSALTALIGIPTGVKVISWVSMLTTGSVGLGDPVVWWFGGITEIVLSASSVDISLHDLSFVSHCIVSAVGFNLCFFPMHYFGMCCLPRRVCVYDSSFYWMNGVCTMGRFLSSFSACFLCIYYEIRWWNEICLWGVFVIQVHH</sequence>
<dbReference type="PANTHER" id="PTHR10422:SF18">
    <property type="entry name" value="CYTOCHROME C OXIDASE SUBUNIT 1"/>
    <property type="match status" value="1"/>
</dbReference>
<dbReference type="SUPFAM" id="SSF81442">
    <property type="entry name" value="Cytochrome c oxidase subunit I-like"/>
    <property type="match status" value="1"/>
</dbReference>